<protein>
    <submittedName>
        <fullName evidence="2">Uncharacterized protein</fullName>
    </submittedName>
</protein>
<gene>
    <name evidence="2" type="ORF">SAMN04488498_12264</name>
</gene>
<name>A0A1I4E5T2_9HYPH</name>
<proteinExistence type="predicted"/>
<evidence type="ECO:0000313" key="2">
    <source>
        <dbReference type="EMBL" id="SFL00519.1"/>
    </source>
</evidence>
<evidence type="ECO:0000256" key="1">
    <source>
        <dbReference type="SAM" id="SignalP"/>
    </source>
</evidence>
<sequence length="210" mass="22869">MRPRGLILWTCAAMYLAAATHARSQGTEPPRPEAMTSTAVEKNSSVFQDLTALFNEILGIVGALSDPETKKRFADTFDAMDQNLAQVIVAKHDILHALEHDPCSAGGQTEAVRLASWQASQLTPLILKLSAQIGDIRTSMQSAEVRAHADGIVSKLLADEVHRYWSGDLLMYCRLSPDQQAAFLMEIQQSQTALQASSAGLRNLIAKLNP</sequence>
<feature type="signal peptide" evidence="1">
    <location>
        <begin position="1"/>
        <end position="24"/>
    </location>
</feature>
<keyword evidence="1" id="KW-0732">Signal</keyword>
<dbReference type="Proteomes" id="UP000323300">
    <property type="component" value="Unassembled WGS sequence"/>
</dbReference>
<dbReference type="AlphaFoldDB" id="A0A1I4E5T2"/>
<dbReference type="EMBL" id="FOSL01000022">
    <property type="protein sequence ID" value="SFL00519.1"/>
    <property type="molecule type" value="Genomic_DNA"/>
</dbReference>
<keyword evidence="3" id="KW-1185">Reference proteome</keyword>
<evidence type="ECO:0000313" key="3">
    <source>
        <dbReference type="Proteomes" id="UP000323300"/>
    </source>
</evidence>
<accession>A0A1I4E5T2</accession>
<feature type="chain" id="PRO_5009302684" evidence="1">
    <location>
        <begin position="25"/>
        <end position="210"/>
    </location>
</feature>
<reference evidence="2 3" key="1">
    <citation type="submission" date="2016-10" db="EMBL/GenBank/DDBJ databases">
        <authorList>
            <person name="Varghese N."/>
            <person name="Submissions S."/>
        </authorList>
    </citation>
    <scope>NUCLEOTIDE SEQUENCE [LARGE SCALE GENOMIC DNA]</scope>
    <source>
        <strain evidence="2 3">DSM 21822</strain>
    </source>
</reference>
<organism evidence="2 3">
    <name type="scientific">Neomesorhizobium albiziae</name>
    <dbReference type="NCBI Taxonomy" id="335020"/>
    <lineage>
        <taxon>Bacteria</taxon>
        <taxon>Pseudomonadati</taxon>
        <taxon>Pseudomonadota</taxon>
        <taxon>Alphaproteobacteria</taxon>
        <taxon>Hyphomicrobiales</taxon>
        <taxon>Phyllobacteriaceae</taxon>
        <taxon>Neomesorhizobium</taxon>
    </lineage>
</organism>